<keyword evidence="4" id="KW-0503">Monooxygenase</keyword>
<dbReference type="InterPro" id="IPR036188">
    <property type="entry name" value="FAD/NAD-bd_sf"/>
</dbReference>
<dbReference type="OrthoDB" id="2915840at2759"/>
<dbReference type="EMBL" id="LCWF01000035">
    <property type="protein sequence ID" value="KKY26504.1"/>
    <property type="molecule type" value="Genomic_DNA"/>
</dbReference>
<evidence type="ECO:0000313" key="4">
    <source>
        <dbReference type="EMBL" id="KKY26504.1"/>
    </source>
</evidence>
<dbReference type="Gene3D" id="3.50.50.60">
    <property type="entry name" value="FAD/NAD(P)-binding domain"/>
    <property type="match status" value="1"/>
</dbReference>
<dbReference type="AlphaFoldDB" id="A0A0G2EWD1"/>
<dbReference type="Proteomes" id="UP000053317">
    <property type="component" value="Unassembled WGS sequence"/>
</dbReference>
<dbReference type="Pfam" id="PF13738">
    <property type="entry name" value="Pyr_redox_3"/>
    <property type="match status" value="1"/>
</dbReference>
<evidence type="ECO:0000256" key="3">
    <source>
        <dbReference type="ARBA" id="ARBA00023002"/>
    </source>
</evidence>
<accession>A0A0G2EWD1</accession>
<dbReference type="GO" id="GO:0004497">
    <property type="term" value="F:monooxygenase activity"/>
    <property type="evidence" value="ECO:0007669"/>
    <property type="project" value="UniProtKB-KW"/>
</dbReference>
<protein>
    <submittedName>
        <fullName evidence="4">Putative flavin-binding monooxygenase-like family protein</fullName>
    </submittedName>
</protein>
<reference evidence="4 5" key="1">
    <citation type="submission" date="2015-05" db="EMBL/GenBank/DDBJ databases">
        <title>Distinctive expansion of gene families associated with plant cell wall degradation and secondary metabolism in the genomes of grapevine trunk pathogens.</title>
        <authorList>
            <person name="Lawrence D.P."/>
            <person name="Travadon R."/>
            <person name="Rolshausen P.E."/>
            <person name="Baumgartner K."/>
        </authorList>
    </citation>
    <scope>NUCLEOTIDE SEQUENCE [LARGE SCALE GENOMIC DNA]</scope>
    <source>
        <strain evidence="4">UCRPC4</strain>
    </source>
</reference>
<keyword evidence="3" id="KW-0560">Oxidoreductase</keyword>
<sequence>MVEEYDMVVVGTGWFGLAAARTYIELHPTENILVLEAAGSCGGTWSEDRLYPGLKSNNLIDNYEYPEFSMSEEKYGVKKGNHIPGTVLHQYLTDFAKKYGGFSRTRFNTKVDSVEPGKTDGWILTTIGEKGQLKLSTRKLILATGLTSQPNFPQYEGKESFNAPYFHAKDFCRNGDTTKTDQNAVIVGGAKSAYDVAFAYVQAGAHVDLVVWPNGNGPVWISDPYVMGGLRLEKLLNVRILTWFSPCPFGDSDGFSVPQKFLHGTRIGRWLVDRFWGMLSSGVIDANGYLKHPEVQKLQPWSSVFWIGSGLSIHNYTESFWDMIKDSRINVYVADVDHLSDKTVHLTTGGSLPANVLVCSTGWKKEPSIKFYNFGTAGIGLPQPENEQLRLSQQADTEILHRFPRLQQQPTLRYTPKTANPYRLYRFMIPPTQIQTRTIALAGAVSSVATSVTATVQALWISAFLDNKLSNAPPDLTQITQEVMLHTQ</sequence>
<dbReference type="SUPFAM" id="SSF51905">
    <property type="entry name" value="FAD/NAD(P)-binding domain"/>
    <property type="match status" value="1"/>
</dbReference>
<gene>
    <name evidence="4" type="ORF">UCRPC4_g01523</name>
</gene>
<keyword evidence="2" id="KW-0274">FAD</keyword>
<comment type="caution">
    <text evidence="4">The sequence shown here is derived from an EMBL/GenBank/DDBJ whole genome shotgun (WGS) entry which is preliminary data.</text>
</comment>
<evidence type="ECO:0000313" key="5">
    <source>
        <dbReference type="Proteomes" id="UP000053317"/>
    </source>
</evidence>
<evidence type="ECO:0000256" key="1">
    <source>
        <dbReference type="ARBA" id="ARBA00022630"/>
    </source>
</evidence>
<evidence type="ECO:0000256" key="2">
    <source>
        <dbReference type="ARBA" id="ARBA00022827"/>
    </source>
</evidence>
<dbReference type="InterPro" id="IPR050346">
    <property type="entry name" value="FMO-like"/>
</dbReference>
<proteinExistence type="predicted"/>
<dbReference type="PANTHER" id="PTHR23023">
    <property type="entry name" value="DIMETHYLANILINE MONOOXYGENASE"/>
    <property type="match status" value="1"/>
</dbReference>
<keyword evidence="5" id="KW-1185">Reference proteome</keyword>
<name>A0A0G2EWD1_PHACM</name>
<reference evidence="4 5" key="2">
    <citation type="submission" date="2015-05" db="EMBL/GenBank/DDBJ databases">
        <authorList>
            <person name="Morales-Cruz A."/>
            <person name="Amrine K.C."/>
            <person name="Cantu D."/>
        </authorList>
    </citation>
    <scope>NUCLEOTIDE SEQUENCE [LARGE SCALE GENOMIC DNA]</scope>
    <source>
        <strain evidence="4">UCRPC4</strain>
    </source>
</reference>
<keyword evidence="1" id="KW-0285">Flavoprotein</keyword>
<organism evidence="4 5">
    <name type="scientific">Phaeomoniella chlamydospora</name>
    <name type="common">Phaeoacremonium chlamydosporum</name>
    <dbReference type="NCBI Taxonomy" id="158046"/>
    <lineage>
        <taxon>Eukaryota</taxon>
        <taxon>Fungi</taxon>
        <taxon>Dikarya</taxon>
        <taxon>Ascomycota</taxon>
        <taxon>Pezizomycotina</taxon>
        <taxon>Eurotiomycetes</taxon>
        <taxon>Chaetothyriomycetidae</taxon>
        <taxon>Phaeomoniellales</taxon>
        <taxon>Phaeomoniellaceae</taxon>
        <taxon>Phaeomoniella</taxon>
    </lineage>
</organism>